<accession>A0A839DZV4</accession>
<evidence type="ECO:0000256" key="1">
    <source>
        <dbReference type="SAM" id="Phobius"/>
    </source>
</evidence>
<evidence type="ECO:0000313" key="3">
    <source>
        <dbReference type="Proteomes" id="UP000569329"/>
    </source>
</evidence>
<dbReference type="Proteomes" id="UP000569329">
    <property type="component" value="Unassembled WGS sequence"/>
</dbReference>
<gene>
    <name evidence="2" type="ORF">FHX42_001587</name>
</gene>
<reference evidence="2 3" key="1">
    <citation type="submission" date="2020-07" db="EMBL/GenBank/DDBJ databases">
        <title>Sequencing the genomes of 1000 actinobacteria strains.</title>
        <authorList>
            <person name="Klenk H.-P."/>
        </authorList>
    </citation>
    <scope>NUCLEOTIDE SEQUENCE [LARGE SCALE GENOMIC DNA]</scope>
    <source>
        <strain evidence="2 3">DSM 45975</strain>
    </source>
</reference>
<evidence type="ECO:0000313" key="2">
    <source>
        <dbReference type="EMBL" id="MBA8824258.1"/>
    </source>
</evidence>
<feature type="transmembrane region" description="Helical" evidence="1">
    <location>
        <begin position="46"/>
        <end position="64"/>
    </location>
</feature>
<dbReference type="EMBL" id="JACGWZ010000001">
    <property type="protein sequence ID" value="MBA8824258.1"/>
    <property type="molecule type" value="Genomic_DNA"/>
</dbReference>
<dbReference type="AlphaFoldDB" id="A0A839DZV4"/>
<protein>
    <submittedName>
        <fullName evidence="2">Uncharacterized protein</fullName>
    </submittedName>
</protein>
<keyword evidence="1" id="KW-0812">Transmembrane</keyword>
<name>A0A839DZV4_9PSEU</name>
<sequence>MTSGRQVDDVVGAQALVGERLWWVPVRALRQRIGDEIKRTDAGKPWPALGTLVTFVVVGWSIVASQRLP</sequence>
<keyword evidence="3" id="KW-1185">Reference proteome</keyword>
<organism evidence="2 3">
    <name type="scientific">Halosaccharopolyspora lacisalsi</name>
    <dbReference type="NCBI Taxonomy" id="1000566"/>
    <lineage>
        <taxon>Bacteria</taxon>
        <taxon>Bacillati</taxon>
        <taxon>Actinomycetota</taxon>
        <taxon>Actinomycetes</taxon>
        <taxon>Pseudonocardiales</taxon>
        <taxon>Pseudonocardiaceae</taxon>
        <taxon>Halosaccharopolyspora</taxon>
    </lineage>
</organism>
<comment type="caution">
    <text evidence="2">The sequence shown here is derived from an EMBL/GenBank/DDBJ whole genome shotgun (WGS) entry which is preliminary data.</text>
</comment>
<keyword evidence="1" id="KW-1133">Transmembrane helix</keyword>
<proteinExistence type="predicted"/>
<keyword evidence="1" id="KW-0472">Membrane</keyword>